<proteinExistence type="predicted"/>
<keyword evidence="10" id="KW-1185">Reference proteome</keyword>
<keyword evidence="2" id="KW-0813">Transport</keyword>
<dbReference type="EMBL" id="CP007142">
    <property type="protein sequence ID" value="AJQ94923.1"/>
    <property type="molecule type" value="Genomic_DNA"/>
</dbReference>
<feature type="transmembrane region" description="Helical" evidence="7">
    <location>
        <begin position="288"/>
        <end position="306"/>
    </location>
</feature>
<dbReference type="Proteomes" id="UP000032266">
    <property type="component" value="Chromosome"/>
</dbReference>
<name>A0A0C5VNF5_9GAMM</name>
<dbReference type="PATRIC" id="fig|1445510.3.peg.2854"/>
<evidence type="ECO:0000256" key="3">
    <source>
        <dbReference type="ARBA" id="ARBA00022475"/>
    </source>
</evidence>
<keyword evidence="4 7" id="KW-0812">Transmembrane</keyword>
<feature type="transmembrane region" description="Helical" evidence="7">
    <location>
        <begin position="20"/>
        <end position="39"/>
    </location>
</feature>
<evidence type="ECO:0000259" key="8">
    <source>
        <dbReference type="PROSITE" id="PS50850"/>
    </source>
</evidence>
<dbReference type="GO" id="GO:0022857">
    <property type="term" value="F:transmembrane transporter activity"/>
    <property type="evidence" value="ECO:0007669"/>
    <property type="project" value="InterPro"/>
</dbReference>
<evidence type="ECO:0000256" key="6">
    <source>
        <dbReference type="ARBA" id="ARBA00023136"/>
    </source>
</evidence>
<dbReference type="OrthoDB" id="7283966at2"/>
<dbReference type="InterPro" id="IPR020846">
    <property type="entry name" value="MFS_dom"/>
</dbReference>
<sequence>MAKSIFLDFSLLKTNPEFRAIFIARLMSVLGIGMLNVAVPVQIHALTGSTLQVGLAVALDGIGMFLGLMLGGVLADRWDRRKLILFSRFTCGIGFVGLAVNSFYSEPSVLAVYIVALWDGFFSAIGMTALLASLPHLVGRENIPAAGALSMLIVRVGSVVSPAIAGVVIVAAGVSWNYTLAAIGTLATLLSLVRLPPMKPDIPEQPEHPIRSLIGGFQFVLTHRIVGSVVALGTVEALVSSIRVLFPALAMAAFGGGPFEVGLMYSAVPLGATIGALTSGWVRDASRPGVIMLTTALLMFLTVMLMSTISYLLLMLMALALLGYLGSIGSLLQYSIVQGHTPDHMLGRINSFWTAQDVVGDSAGALGIGILGRILAPLMTLMTFGLTTFSLGMLMAVSFRSLRRASLNDPAMQEVAMVSEEVPANG</sequence>
<dbReference type="Gene3D" id="1.20.1250.20">
    <property type="entry name" value="MFS general substrate transporter like domains"/>
    <property type="match status" value="1"/>
</dbReference>
<feature type="transmembrane region" description="Helical" evidence="7">
    <location>
        <begin position="83"/>
        <end position="104"/>
    </location>
</feature>
<feature type="transmembrane region" description="Helical" evidence="7">
    <location>
        <begin position="51"/>
        <end position="71"/>
    </location>
</feature>
<evidence type="ECO:0000256" key="1">
    <source>
        <dbReference type="ARBA" id="ARBA00004651"/>
    </source>
</evidence>
<dbReference type="NCBIfam" id="NF007792">
    <property type="entry name" value="PRK10489.1"/>
    <property type="match status" value="1"/>
</dbReference>
<dbReference type="PANTHER" id="PTHR23513:SF9">
    <property type="entry name" value="ENTEROBACTIN EXPORTER ENTS"/>
    <property type="match status" value="1"/>
</dbReference>
<feature type="domain" description="Major facilitator superfamily (MFS) profile" evidence="8">
    <location>
        <begin position="17"/>
        <end position="404"/>
    </location>
</feature>
<dbReference type="AlphaFoldDB" id="A0A0C5VNF5"/>
<dbReference type="InterPro" id="IPR036259">
    <property type="entry name" value="MFS_trans_sf"/>
</dbReference>
<accession>A0A0C5VNF5</accession>
<gene>
    <name evidence="9" type="ORF">YC6258_02885</name>
</gene>
<evidence type="ECO:0000256" key="7">
    <source>
        <dbReference type="SAM" id="Phobius"/>
    </source>
</evidence>
<feature type="transmembrane region" description="Helical" evidence="7">
    <location>
        <begin position="374"/>
        <end position="397"/>
    </location>
</feature>
<dbReference type="GO" id="GO:0005886">
    <property type="term" value="C:plasma membrane"/>
    <property type="evidence" value="ECO:0007669"/>
    <property type="project" value="UniProtKB-SubCell"/>
</dbReference>
<dbReference type="KEGG" id="gsn:YC6258_02885"/>
<evidence type="ECO:0000256" key="2">
    <source>
        <dbReference type="ARBA" id="ARBA00022448"/>
    </source>
</evidence>
<keyword evidence="3" id="KW-1003">Cell membrane</keyword>
<evidence type="ECO:0000256" key="4">
    <source>
        <dbReference type="ARBA" id="ARBA00022692"/>
    </source>
</evidence>
<evidence type="ECO:0000256" key="5">
    <source>
        <dbReference type="ARBA" id="ARBA00022989"/>
    </source>
</evidence>
<dbReference type="Pfam" id="PF05977">
    <property type="entry name" value="MFS_3"/>
    <property type="match status" value="1"/>
</dbReference>
<dbReference type="RefSeq" id="WP_044617352.1">
    <property type="nucleotide sequence ID" value="NZ_CP007142.1"/>
</dbReference>
<feature type="transmembrane region" description="Helical" evidence="7">
    <location>
        <begin position="146"/>
        <end position="170"/>
    </location>
</feature>
<feature type="transmembrane region" description="Helical" evidence="7">
    <location>
        <begin position="263"/>
        <end position="282"/>
    </location>
</feature>
<evidence type="ECO:0000313" key="9">
    <source>
        <dbReference type="EMBL" id="AJQ94923.1"/>
    </source>
</evidence>
<protein>
    <submittedName>
        <fullName evidence="9">Arabinose efflux permease</fullName>
    </submittedName>
</protein>
<keyword evidence="5 7" id="KW-1133">Transmembrane helix</keyword>
<dbReference type="HOGENOM" id="CLU_034180_11_0_6"/>
<dbReference type="SUPFAM" id="SSF103473">
    <property type="entry name" value="MFS general substrate transporter"/>
    <property type="match status" value="1"/>
</dbReference>
<feature type="transmembrane region" description="Helical" evidence="7">
    <location>
        <begin position="313"/>
        <end position="336"/>
    </location>
</feature>
<comment type="subcellular location">
    <subcellularLocation>
        <location evidence="1">Cell membrane</location>
        <topology evidence="1">Multi-pass membrane protein</topology>
    </subcellularLocation>
</comment>
<feature type="transmembrane region" description="Helical" evidence="7">
    <location>
        <begin position="110"/>
        <end position="134"/>
    </location>
</feature>
<evidence type="ECO:0000313" key="10">
    <source>
        <dbReference type="Proteomes" id="UP000032266"/>
    </source>
</evidence>
<keyword evidence="6 7" id="KW-0472">Membrane</keyword>
<dbReference type="PANTHER" id="PTHR23513">
    <property type="entry name" value="INTEGRAL MEMBRANE EFFLUX PROTEIN-RELATED"/>
    <property type="match status" value="1"/>
</dbReference>
<dbReference type="InterPro" id="IPR010290">
    <property type="entry name" value="TM_effector"/>
</dbReference>
<dbReference type="STRING" id="1445510.YC6258_02885"/>
<dbReference type="CDD" id="cd06173">
    <property type="entry name" value="MFS_MefA_like"/>
    <property type="match status" value="1"/>
</dbReference>
<reference evidence="9 10" key="1">
    <citation type="submission" date="2014-01" db="EMBL/GenBank/DDBJ databases">
        <title>Full genme sequencing of cellulolytic bacterium Gynuella sunshinyii YC6258T gen. nov., sp. nov.</title>
        <authorList>
            <person name="Khan H."/>
            <person name="Chung E.J."/>
            <person name="Chung Y.R."/>
        </authorList>
    </citation>
    <scope>NUCLEOTIDE SEQUENCE [LARGE SCALE GENOMIC DNA]</scope>
    <source>
        <strain evidence="9 10">YC6258</strain>
    </source>
</reference>
<dbReference type="PROSITE" id="PS50850">
    <property type="entry name" value="MFS"/>
    <property type="match status" value="1"/>
</dbReference>
<organism evidence="9 10">
    <name type="scientific">Gynuella sunshinyii YC6258</name>
    <dbReference type="NCBI Taxonomy" id="1445510"/>
    <lineage>
        <taxon>Bacteria</taxon>
        <taxon>Pseudomonadati</taxon>
        <taxon>Pseudomonadota</taxon>
        <taxon>Gammaproteobacteria</taxon>
        <taxon>Oceanospirillales</taxon>
        <taxon>Saccharospirillaceae</taxon>
        <taxon>Gynuella</taxon>
    </lineage>
</organism>